<sequence length="276" mass="29368">MHSKARANATPVLSVAGSDCSGGAGLQADLKTFAAHGLYGMSVVLSVVAENTSRVINSVDMPSESIFAQFDAVFEDIVPKAVKIGMLGSVSILESVEQSLARYLPSNVVIDPVMFAKNGFPLMPESIRKEFARLLIPYACVLTPNIPEASELCGFEIVSLEDMKKSALMLHKMGAKSVLVKGGHKEDFADDVLYDGKEFHIFHAPKLKSTSTHGTGCTLSSAIASNLALGFSLYDSIRRAKSYTYNAIAHAAPLGKGFGPTNHLYACACDPLGGLH</sequence>
<name>A0A5M9QPK3_9HELI</name>
<keyword evidence="6" id="KW-0067">ATP-binding</keyword>
<gene>
    <name evidence="8" type="primary">thiD</name>
    <name evidence="8" type="ORF">F4V45_03180</name>
</gene>
<dbReference type="GO" id="GO:0005524">
    <property type="term" value="F:ATP binding"/>
    <property type="evidence" value="ECO:0007669"/>
    <property type="project" value="UniProtKB-KW"/>
</dbReference>
<dbReference type="InterPro" id="IPR013749">
    <property type="entry name" value="PM/HMP-P_kinase-1"/>
</dbReference>
<evidence type="ECO:0000313" key="9">
    <source>
        <dbReference type="Proteomes" id="UP000323707"/>
    </source>
</evidence>
<evidence type="ECO:0000256" key="4">
    <source>
        <dbReference type="ARBA" id="ARBA00022741"/>
    </source>
</evidence>
<dbReference type="Gene3D" id="3.40.1190.20">
    <property type="match status" value="1"/>
</dbReference>
<dbReference type="RefSeq" id="WP_150337027.1">
    <property type="nucleotide sequence ID" value="NZ_VXKE01000008.1"/>
</dbReference>
<evidence type="ECO:0000256" key="5">
    <source>
        <dbReference type="ARBA" id="ARBA00022777"/>
    </source>
</evidence>
<dbReference type="UniPathway" id="UPA00060">
    <property type="reaction ID" value="UER00138"/>
</dbReference>
<keyword evidence="3 8" id="KW-0808">Transferase</keyword>
<organism evidence="8 9">
    <name type="scientific">Helicobacter canis</name>
    <dbReference type="NCBI Taxonomy" id="29419"/>
    <lineage>
        <taxon>Bacteria</taxon>
        <taxon>Pseudomonadati</taxon>
        <taxon>Campylobacterota</taxon>
        <taxon>Epsilonproteobacteria</taxon>
        <taxon>Campylobacterales</taxon>
        <taxon>Helicobacteraceae</taxon>
        <taxon>Helicobacter</taxon>
    </lineage>
</organism>
<evidence type="ECO:0000256" key="3">
    <source>
        <dbReference type="ARBA" id="ARBA00022679"/>
    </source>
</evidence>
<evidence type="ECO:0000256" key="6">
    <source>
        <dbReference type="ARBA" id="ARBA00022840"/>
    </source>
</evidence>
<dbReference type="Pfam" id="PF08543">
    <property type="entry name" value="Phos_pyr_kin"/>
    <property type="match status" value="1"/>
</dbReference>
<dbReference type="GO" id="GO:0008902">
    <property type="term" value="F:hydroxymethylpyrimidine kinase activity"/>
    <property type="evidence" value="ECO:0007669"/>
    <property type="project" value="UniProtKB-EC"/>
</dbReference>
<dbReference type="Proteomes" id="UP000323707">
    <property type="component" value="Unassembled WGS sequence"/>
</dbReference>
<dbReference type="EMBL" id="VXKE01000008">
    <property type="protein sequence ID" value="KAA8710328.1"/>
    <property type="molecule type" value="Genomic_DNA"/>
</dbReference>
<dbReference type="GO" id="GO:0009228">
    <property type="term" value="P:thiamine biosynthetic process"/>
    <property type="evidence" value="ECO:0007669"/>
    <property type="project" value="InterPro"/>
</dbReference>
<dbReference type="InterPro" id="IPR004399">
    <property type="entry name" value="HMP/HMP-P_kinase_dom"/>
</dbReference>
<dbReference type="FunFam" id="3.40.1190.20:FF:000003">
    <property type="entry name" value="Phosphomethylpyrimidine kinase ThiD"/>
    <property type="match status" value="1"/>
</dbReference>
<keyword evidence="5 8" id="KW-0418">Kinase</keyword>
<dbReference type="GO" id="GO:0008972">
    <property type="term" value="F:phosphomethylpyrimidine kinase activity"/>
    <property type="evidence" value="ECO:0007669"/>
    <property type="project" value="InterPro"/>
</dbReference>
<dbReference type="NCBIfam" id="TIGR00097">
    <property type="entry name" value="HMP-P_kinase"/>
    <property type="match status" value="1"/>
</dbReference>
<evidence type="ECO:0000256" key="2">
    <source>
        <dbReference type="ARBA" id="ARBA00012135"/>
    </source>
</evidence>
<dbReference type="EC" id="2.7.1.49" evidence="2"/>
<dbReference type="PANTHER" id="PTHR20858">
    <property type="entry name" value="PHOSPHOMETHYLPYRIMIDINE KINASE"/>
    <property type="match status" value="1"/>
</dbReference>
<comment type="pathway">
    <text evidence="1">Cofactor biosynthesis; thiamine diphosphate biosynthesis.</text>
</comment>
<proteinExistence type="predicted"/>
<dbReference type="PANTHER" id="PTHR20858:SF17">
    <property type="entry name" value="HYDROXYMETHYLPYRIMIDINE_PHOSPHOMETHYLPYRIMIDINE KINASE THI20-RELATED"/>
    <property type="match status" value="1"/>
</dbReference>
<evidence type="ECO:0000313" key="8">
    <source>
        <dbReference type="EMBL" id="KAA8710328.1"/>
    </source>
</evidence>
<evidence type="ECO:0000259" key="7">
    <source>
        <dbReference type="Pfam" id="PF08543"/>
    </source>
</evidence>
<accession>A0A5M9QPK3</accession>
<dbReference type="GO" id="GO:0009229">
    <property type="term" value="P:thiamine diphosphate biosynthetic process"/>
    <property type="evidence" value="ECO:0007669"/>
    <property type="project" value="UniProtKB-UniPathway"/>
</dbReference>
<evidence type="ECO:0000256" key="1">
    <source>
        <dbReference type="ARBA" id="ARBA00004948"/>
    </source>
</evidence>
<protein>
    <recommendedName>
        <fullName evidence="2">hydroxymethylpyrimidine kinase</fullName>
        <ecNumber evidence="2">2.7.1.49</ecNumber>
    </recommendedName>
</protein>
<feature type="domain" description="Pyridoxamine kinase/Phosphomethylpyrimidine kinase" evidence="7">
    <location>
        <begin position="19"/>
        <end position="262"/>
    </location>
</feature>
<keyword evidence="4" id="KW-0547">Nucleotide-binding</keyword>
<dbReference type="CDD" id="cd01169">
    <property type="entry name" value="HMPP_kinase"/>
    <property type="match status" value="1"/>
</dbReference>
<dbReference type="AlphaFoldDB" id="A0A5M9QPK3"/>
<dbReference type="SUPFAM" id="SSF53613">
    <property type="entry name" value="Ribokinase-like"/>
    <property type="match status" value="1"/>
</dbReference>
<comment type="caution">
    <text evidence="8">The sequence shown here is derived from an EMBL/GenBank/DDBJ whole genome shotgun (WGS) entry which is preliminary data.</text>
</comment>
<dbReference type="GO" id="GO:0005829">
    <property type="term" value="C:cytosol"/>
    <property type="evidence" value="ECO:0007669"/>
    <property type="project" value="TreeGrafter"/>
</dbReference>
<reference evidence="8 9" key="1">
    <citation type="submission" date="2019-09" db="EMBL/GenBank/DDBJ databases">
        <title>Draft genome sequence of various Type strains from the CCUG.</title>
        <authorList>
            <person name="Pineiro-Iglesias B."/>
            <person name="Tunovic T."/>
            <person name="Unosson C."/>
            <person name="Inganas E."/>
            <person name="Ohlen M."/>
            <person name="Cardew S."/>
            <person name="Jensie-Markopoulos S."/>
            <person name="Salva-Serra F."/>
            <person name="Jaen-Luchoro D."/>
            <person name="Karlsson R."/>
            <person name="Svensson-Stadler L."/>
            <person name="Chun J."/>
            <person name="Moore E."/>
        </authorList>
    </citation>
    <scope>NUCLEOTIDE SEQUENCE [LARGE SCALE GENOMIC DNA]</scope>
    <source>
        <strain evidence="8 9">CCUG 32756T</strain>
    </source>
</reference>
<dbReference type="InterPro" id="IPR029056">
    <property type="entry name" value="Ribokinase-like"/>
</dbReference>